<organism evidence="1 2">
    <name type="scientific">Janibacter terrae</name>
    <dbReference type="NCBI Taxonomy" id="103817"/>
    <lineage>
        <taxon>Bacteria</taxon>
        <taxon>Bacillati</taxon>
        <taxon>Actinomycetota</taxon>
        <taxon>Actinomycetes</taxon>
        <taxon>Micrococcales</taxon>
        <taxon>Intrasporangiaceae</taxon>
        <taxon>Janibacter</taxon>
    </lineage>
</organism>
<evidence type="ECO:0000313" key="2">
    <source>
        <dbReference type="Proteomes" id="UP001381003"/>
    </source>
</evidence>
<accession>A0ABZ2FHK8</accession>
<name>A0ABZ2FHK8_9MICO</name>
<reference evidence="1 2" key="1">
    <citation type="submission" date="2022-09" db="EMBL/GenBank/DDBJ databases">
        <title>Complete genome sequence of Janibacter terrae strain COS04-44, PCL-degrading bacteria isolated from oil spilled coast.</title>
        <authorList>
            <person name="Park H."/>
            <person name="Kim J.Y."/>
            <person name="An S.H."/>
            <person name="Lee C.M."/>
            <person name="Weon H.-Y."/>
        </authorList>
    </citation>
    <scope>NUCLEOTIDE SEQUENCE [LARGE SCALE GENOMIC DNA]</scope>
    <source>
        <strain evidence="1 2">COS04-44</strain>
    </source>
</reference>
<dbReference type="Gene3D" id="3.40.630.30">
    <property type="match status" value="1"/>
</dbReference>
<evidence type="ECO:0000313" key="1">
    <source>
        <dbReference type="EMBL" id="WWF06839.1"/>
    </source>
</evidence>
<gene>
    <name evidence="1" type="ORF">N5P18_08210</name>
</gene>
<protein>
    <submittedName>
        <fullName evidence="1">N-acetyltransferase</fullName>
    </submittedName>
</protein>
<dbReference type="RefSeq" id="WP_338539249.1">
    <property type="nucleotide sequence ID" value="NZ_CP104874.1"/>
</dbReference>
<dbReference type="Proteomes" id="UP001381003">
    <property type="component" value="Chromosome"/>
</dbReference>
<sequence length="244" mass="27319">MRTHSLAERPDLVDAFWSIDDDWPTFMLQDPTSDRAYEAVVDGFPQLHLVVMDGDVAVARLHAVPFEADVHSLPPRGWDHALQRAEWMVAKEATPDLSTVSLIEARVAVGRRGEGLSGALLAEARRRYAALGCRDLFGPVRPTRKWLEPRTGADEYARRVREDGLPVDPWLRAHVRLGGRIVQVAPLSMTIPGTLQQWREWTGLPFDADGRVDVEGGLAPVHVDVANDHAVYVEPNVWVHHDLR</sequence>
<dbReference type="EMBL" id="CP104874">
    <property type="protein sequence ID" value="WWF06839.1"/>
    <property type="molecule type" value="Genomic_DNA"/>
</dbReference>
<keyword evidence="2" id="KW-1185">Reference proteome</keyword>
<proteinExistence type="predicted"/>